<feature type="transmembrane region" description="Helical" evidence="8">
    <location>
        <begin position="106"/>
        <end position="127"/>
    </location>
</feature>
<dbReference type="InterPro" id="IPR036259">
    <property type="entry name" value="MFS_trans_sf"/>
</dbReference>
<proteinExistence type="inferred from homology"/>
<feature type="transmembrane region" description="Helical" evidence="8">
    <location>
        <begin position="435"/>
        <end position="455"/>
    </location>
</feature>
<organism evidence="10 11">
    <name type="scientific">Acetonema longum DSM 6540</name>
    <dbReference type="NCBI Taxonomy" id="1009370"/>
    <lineage>
        <taxon>Bacteria</taxon>
        <taxon>Bacillati</taxon>
        <taxon>Bacillota</taxon>
        <taxon>Negativicutes</taxon>
        <taxon>Acetonemataceae</taxon>
        <taxon>Acetonema</taxon>
    </lineage>
</organism>
<protein>
    <submittedName>
        <fullName evidence="10">Drug resistance transporter</fullName>
    </submittedName>
</protein>
<dbReference type="NCBIfam" id="TIGR00711">
    <property type="entry name" value="efflux_EmrB"/>
    <property type="match status" value="1"/>
</dbReference>
<dbReference type="AlphaFoldDB" id="F7NIV8"/>
<dbReference type="Pfam" id="PF07690">
    <property type="entry name" value="MFS_1"/>
    <property type="match status" value="1"/>
</dbReference>
<evidence type="ECO:0000313" key="11">
    <source>
        <dbReference type="Proteomes" id="UP000003240"/>
    </source>
</evidence>
<evidence type="ECO:0000256" key="7">
    <source>
        <dbReference type="ARBA" id="ARBA00023136"/>
    </source>
</evidence>
<evidence type="ECO:0000256" key="1">
    <source>
        <dbReference type="ARBA" id="ARBA00004651"/>
    </source>
</evidence>
<comment type="caution">
    <text evidence="10">The sequence shown here is derived from an EMBL/GenBank/DDBJ whole genome shotgun (WGS) entry which is preliminary data.</text>
</comment>
<feature type="transmembrane region" description="Helical" evidence="8">
    <location>
        <begin position="165"/>
        <end position="184"/>
    </location>
</feature>
<feature type="transmembrane region" description="Helical" evidence="8">
    <location>
        <begin position="45"/>
        <end position="66"/>
    </location>
</feature>
<evidence type="ECO:0000256" key="5">
    <source>
        <dbReference type="ARBA" id="ARBA00022692"/>
    </source>
</evidence>
<dbReference type="EMBL" id="AFGF01000081">
    <property type="protein sequence ID" value="EGO63955.1"/>
    <property type="molecule type" value="Genomic_DNA"/>
</dbReference>
<dbReference type="RefSeq" id="WP_004573288.1">
    <property type="nucleotide sequence ID" value="NZ_AFGF01000081.1"/>
</dbReference>
<keyword evidence="4" id="KW-1003">Cell membrane</keyword>
<dbReference type="PROSITE" id="PS50850">
    <property type="entry name" value="MFS"/>
    <property type="match status" value="1"/>
</dbReference>
<dbReference type="Gene3D" id="1.20.1720.10">
    <property type="entry name" value="Multidrug resistance protein D"/>
    <property type="match status" value="1"/>
</dbReference>
<feature type="transmembrane region" description="Helical" evidence="8">
    <location>
        <begin position="360"/>
        <end position="380"/>
    </location>
</feature>
<dbReference type="STRING" id="1009370.ALO_10054"/>
<comment type="similarity">
    <text evidence="2">Belongs to the major facilitator superfamily. EmrB family.</text>
</comment>
<name>F7NIV8_9FIRM</name>
<dbReference type="eggNOG" id="COG2814">
    <property type="taxonomic scope" value="Bacteria"/>
</dbReference>
<dbReference type="GO" id="GO:0005886">
    <property type="term" value="C:plasma membrane"/>
    <property type="evidence" value="ECO:0007669"/>
    <property type="project" value="UniProtKB-SubCell"/>
</dbReference>
<feature type="transmembrane region" description="Helical" evidence="8">
    <location>
        <begin position="78"/>
        <end position="100"/>
    </location>
</feature>
<dbReference type="InterPro" id="IPR004638">
    <property type="entry name" value="EmrB-like"/>
</dbReference>
<feature type="transmembrane region" description="Helical" evidence="8">
    <location>
        <begin position="196"/>
        <end position="215"/>
    </location>
</feature>
<evidence type="ECO:0000256" key="3">
    <source>
        <dbReference type="ARBA" id="ARBA00022448"/>
    </source>
</evidence>
<feature type="transmembrane region" description="Helical" evidence="8">
    <location>
        <begin position="401"/>
        <end position="423"/>
    </location>
</feature>
<dbReference type="InterPro" id="IPR011701">
    <property type="entry name" value="MFS"/>
</dbReference>
<feature type="transmembrane region" description="Helical" evidence="8">
    <location>
        <begin position="139"/>
        <end position="159"/>
    </location>
</feature>
<dbReference type="PANTHER" id="PTHR42718">
    <property type="entry name" value="MAJOR FACILITATOR SUPERFAMILY MULTIDRUG TRANSPORTER MFSC"/>
    <property type="match status" value="1"/>
</dbReference>
<comment type="subcellular location">
    <subcellularLocation>
        <location evidence="1">Cell membrane</location>
        <topology evidence="1">Multi-pass membrane protein</topology>
    </subcellularLocation>
</comment>
<dbReference type="InterPro" id="IPR020846">
    <property type="entry name" value="MFS_dom"/>
</dbReference>
<dbReference type="Proteomes" id="UP000003240">
    <property type="component" value="Unassembled WGS sequence"/>
</dbReference>
<feature type="transmembrane region" description="Helical" evidence="8">
    <location>
        <begin position="12"/>
        <end position="33"/>
    </location>
</feature>
<evidence type="ECO:0000313" key="10">
    <source>
        <dbReference type="EMBL" id="EGO63955.1"/>
    </source>
</evidence>
<dbReference type="OrthoDB" id="102502at2"/>
<dbReference type="GO" id="GO:0022857">
    <property type="term" value="F:transmembrane transporter activity"/>
    <property type="evidence" value="ECO:0007669"/>
    <property type="project" value="InterPro"/>
</dbReference>
<keyword evidence="3" id="KW-0813">Transport</keyword>
<keyword evidence="11" id="KW-1185">Reference proteome</keyword>
<dbReference type="Gene3D" id="1.20.1250.20">
    <property type="entry name" value="MFS general substrate transporter like domains"/>
    <property type="match status" value="1"/>
</dbReference>
<dbReference type="PANTHER" id="PTHR42718:SF9">
    <property type="entry name" value="MAJOR FACILITATOR SUPERFAMILY MULTIDRUG TRANSPORTER MFSC"/>
    <property type="match status" value="1"/>
</dbReference>
<feature type="transmembrane region" description="Helical" evidence="8">
    <location>
        <begin position="330"/>
        <end position="348"/>
    </location>
</feature>
<dbReference type="SUPFAM" id="SSF103473">
    <property type="entry name" value="MFS general substrate transporter"/>
    <property type="match status" value="1"/>
</dbReference>
<gene>
    <name evidence="10" type="ORF">ALO_10054</name>
</gene>
<feature type="transmembrane region" description="Helical" evidence="8">
    <location>
        <begin position="227"/>
        <end position="245"/>
    </location>
</feature>
<evidence type="ECO:0000256" key="2">
    <source>
        <dbReference type="ARBA" id="ARBA00008537"/>
    </source>
</evidence>
<feature type="domain" description="Major facilitator superfamily (MFS) profile" evidence="9">
    <location>
        <begin position="11"/>
        <end position="460"/>
    </location>
</feature>
<evidence type="ECO:0000259" key="9">
    <source>
        <dbReference type="PROSITE" id="PS50850"/>
    </source>
</evidence>
<reference evidence="10 11" key="1">
    <citation type="journal article" date="2011" name="EMBO J.">
        <title>Structural diversity of bacterial flagellar motors.</title>
        <authorList>
            <person name="Chen S."/>
            <person name="Beeby M."/>
            <person name="Murphy G.E."/>
            <person name="Leadbetter J.R."/>
            <person name="Hendrixson D.R."/>
            <person name="Briegel A."/>
            <person name="Li Z."/>
            <person name="Shi J."/>
            <person name="Tocheva E.I."/>
            <person name="Muller A."/>
            <person name="Dobro M.J."/>
            <person name="Jensen G.J."/>
        </authorList>
    </citation>
    <scope>NUCLEOTIDE SEQUENCE [LARGE SCALE GENOMIC DNA]</scope>
    <source>
        <strain evidence="10 11">DSM 6540</strain>
    </source>
</reference>
<dbReference type="CDD" id="cd17503">
    <property type="entry name" value="MFS_LmrB_MDR_like"/>
    <property type="match status" value="1"/>
</dbReference>
<evidence type="ECO:0000256" key="6">
    <source>
        <dbReference type="ARBA" id="ARBA00022989"/>
    </source>
</evidence>
<evidence type="ECO:0000256" key="4">
    <source>
        <dbReference type="ARBA" id="ARBA00022475"/>
    </source>
</evidence>
<accession>F7NIV8</accession>
<sequence length="475" mass="50833">MRLRLDPKAAVTIVYITAMFMTIMDGTIVNVALPAISHEFHIPPPAASGVNVGYLVSIAVFLPMAGWIGDRFGTKRTFLIALGVFTCASALCGFADHLQMLNLFRVLQGAGGGLLTPVGMAMLFRAFSPEERLQVSRSLILPIAIAPVVGPVIGGFLVEQLSWRWVFYINVPVGILALLFGLMFLHEHKETSAGRLDLPGFLLSVPGFSLLMYALMQGPAQGWRSPVILGTGFCGLILVCLLVLVELRVKAPMLDLRLLSGRQYRTISVISLLNAAGLTGLLFIFPLMYQNVLKASALESGLTTFPEALGMMLASRVMPWSYERLGARPVISAGLLGAILTVALLSMTGPATTPWTLRTLFFGIGFFLGHVGVTVQFLAFHDITSASMGRATTLFNVQNRIGAALGVVSLAGFLAAFSTHSAAGTGLEQQPHLEAYRFALLGSAAFLSAALIFALRIRPADTASTAPKQERSAPL</sequence>
<feature type="transmembrane region" description="Helical" evidence="8">
    <location>
        <begin position="301"/>
        <end position="318"/>
    </location>
</feature>
<keyword evidence="5 8" id="KW-0812">Transmembrane</keyword>
<evidence type="ECO:0000256" key="8">
    <source>
        <dbReference type="SAM" id="Phobius"/>
    </source>
</evidence>
<keyword evidence="6 8" id="KW-1133">Transmembrane helix</keyword>
<feature type="transmembrane region" description="Helical" evidence="8">
    <location>
        <begin position="266"/>
        <end position="289"/>
    </location>
</feature>
<keyword evidence="7 8" id="KW-0472">Membrane</keyword>